<feature type="binding site" evidence="1">
    <location>
        <position position="34"/>
    </location>
    <ligand>
        <name>Mg(2+)</name>
        <dbReference type="ChEBI" id="CHEBI:18420"/>
        <label>4</label>
    </ligand>
</feature>
<dbReference type="PIRSF" id="PIRSF005303">
    <property type="entry name" value="Thiam_monoph_kin"/>
    <property type="match status" value="1"/>
</dbReference>
<reference evidence="5" key="1">
    <citation type="submission" date="2023-01" db="EMBL/GenBank/DDBJ databases">
        <title>Draft genome sequence of Nocardiopsis sp. LSu2-4 isolated from halophytes.</title>
        <authorList>
            <person name="Duangmal K."/>
            <person name="Chantavorakit T."/>
        </authorList>
    </citation>
    <scope>NUCLEOTIDE SEQUENCE</scope>
    <source>
        <strain evidence="5">LSu2-4</strain>
    </source>
</reference>
<feature type="binding site" evidence="1">
    <location>
        <position position="284"/>
    </location>
    <ligand>
        <name>substrate</name>
    </ligand>
</feature>
<comment type="caution">
    <text evidence="1">Lacks conserved residue(s) required for the propagation of feature annotation.</text>
</comment>
<dbReference type="SUPFAM" id="SSF56042">
    <property type="entry name" value="PurM C-terminal domain-like"/>
    <property type="match status" value="1"/>
</dbReference>
<feature type="binding site" evidence="1">
    <location>
        <position position="79"/>
    </location>
    <ligand>
        <name>Mg(2+)</name>
        <dbReference type="ChEBI" id="CHEBI:18420"/>
        <label>3</label>
    </ligand>
</feature>
<dbReference type="InterPro" id="IPR006283">
    <property type="entry name" value="ThiL-like"/>
</dbReference>
<dbReference type="NCBIfam" id="TIGR01379">
    <property type="entry name" value="thiL"/>
    <property type="match status" value="1"/>
</dbReference>
<feature type="binding site" evidence="1">
    <location>
        <position position="48"/>
    </location>
    <ligand>
        <name>Mg(2+)</name>
        <dbReference type="ChEBI" id="CHEBI:18420"/>
        <label>4</label>
    </ligand>
</feature>
<evidence type="ECO:0000313" key="6">
    <source>
        <dbReference type="Proteomes" id="UP001165685"/>
    </source>
</evidence>
<dbReference type="InterPro" id="IPR010918">
    <property type="entry name" value="PurM-like_C_dom"/>
</dbReference>
<dbReference type="EMBL" id="JAQFWP010000088">
    <property type="protein sequence ID" value="MDA2808515.1"/>
    <property type="molecule type" value="Genomic_DNA"/>
</dbReference>
<dbReference type="Proteomes" id="UP001165685">
    <property type="component" value="Unassembled WGS sequence"/>
</dbReference>
<feature type="binding site" evidence="1">
    <location>
        <position position="217"/>
    </location>
    <ligand>
        <name>Mg(2+)</name>
        <dbReference type="ChEBI" id="CHEBI:18420"/>
        <label>3</label>
    </ligand>
</feature>
<feature type="binding site" evidence="1">
    <location>
        <position position="49"/>
    </location>
    <ligand>
        <name>Mg(2+)</name>
        <dbReference type="ChEBI" id="CHEBI:18420"/>
        <label>1</label>
    </ligand>
</feature>
<keyword evidence="1 5" id="KW-0808">Transferase</keyword>
<feature type="domain" description="PurM-like N-terminal" evidence="3">
    <location>
        <begin position="32"/>
        <end position="143"/>
    </location>
</feature>
<comment type="function">
    <text evidence="1">Catalyzes the ATP-dependent phosphorylation of thiamine-monophosphate (TMP) to form thiamine-pyrophosphate (TPP), the active form of vitamin B1.</text>
</comment>
<dbReference type="InterPro" id="IPR036921">
    <property type="entry name" value="PurM-like_N_sf"/>
</dbReference>
<dbReference type="CDD" id="cd02194">
    <property type="entry name" value="ThiL"/>
    <property type="match status" value="1"/>
</dbReference>
<evidence type="ECO:0000256" key="2">
    <source>
        <dbReference type="SAM" id="MobiDB-lite"/>
    </source>
</evidence>
<feature type="binding site" evidence="1">
    <location>
        <position position="152"/>
    </location>
    <ligand>
        <name>ATP</name>
        <dbReference type="ChEBI" id="CHEBI:30616"/>
    </ligand>
</feature>
<keyword evidence="1" id="KW-0067">ATP-binding</keyword>
<feature type="binding site" evidence="1">
    <location>
        <position position="220"/>
    </location>
    <ligand>
        <name>Mg(2+)</name>
        <dbReference type="ChEBI" id="CHEBI:18420"/>
        <label>5</label>
    </ligand>
</feature>
<feature type="domain" description="PurM-like C-terminal" evidence="4">
    <location>
        <begin position="156"/>
        <end position="245"/>
    </location>
</feature>
<feature type="binding site" evidence="1">
    <location>
        <position position="79"/>
    </location>
    <ligand>
        <name>Mg(2+)</name>
        <dbReference type="ChEBI" id="CHEBI:18420"/>
        <label>2</label>
    </ligand>
</feature>
<dbReference type="Pfam" id="PF00586">
    <property type="entry name" value="AIRS"/>
    <property type="match status" value="1"/>
</dbReference>
<comment type="similarity">
    <text evidence="1">Belongs to the thiamine-monophosphate kinase family.</text>
</comment>
<proteinExistence type="inferred from homology"/>
<keyword evidence="1 5" id="KW-0418">Kinase</keyword>
<dbReference type="GO" id="GO:0009030">
    <property type="term" value="F:thiamine-phosphate kinase activity"/>
    <property type="evidence" value="ECO:0007669"/>
    <property type="project" value="UniProtKB-EC"/>
</dbReference>
<keyword evidence="1" id="KW-0460">Magnesium</keyword>
<keyword evidence="1" id="KW-0547">Nucleotide-binding</keyword>
<evidence type="ECO:0000256" key="1">
    <source>
        <dbReference type="HAMAP-Rule" id="MF_02128"/>
    </source>
</evidence>
<feature type="binding site" evidence="1">
    <location>
        <position position="50"/>
    </location>
    <ligand>
        <name>Mg(2+)</name>
        <dbReference type="ChEBI" id="CHEBI:18420"/>
        <label>1</label>
    </ligand>
</feature>
<dbReference type="RefSeq" id="WP_270681105.1">
    <property type="nucleotide sequence ID" value="NZ_JAQFWP010000088.1"/>
</dbReference>
<dbReference type="Gene3D" id="3.30.1330.10">
    <property type="entry name" value="PurM-like, N-terminal domain"/>
    <property type="match status" value="1"/>
</dbReference>
<dbReference type="NCBIfam" id="NF004351">
    <property type="entry name" value="PRK05731.1-4"/>
    <property type="match status" value="1"/>
</dbReference>
<feature type="binding site" evidence="1">
    <location>
        <position position="34"/>
    </location>
    <ligand>
        <name>Mg(2+)</name>
        <dbReference type="ChEBI" id="CHEBI:18420"/>
        <label>3</label>
    </ligand>
</feature>
<feature type="binding site" evidence="1">
    <location>
        <position position="219"/>
    </location>
    <ligand>
        <name>ATP</name>
        <dbReference type="ChEBI" id="CHEBI:30616"/>
    </ligand>
</feature>
<evidence type="ECO:0000259" key="4">
    <source>
        <dbReference type="Pfam" id="PF02769"/>
    </source>
</evidence>
<feature type="binding site" evidence="1">
    <location>
        <begin position="126"/>
        <end position="127"/>
    </location>
    <ligand>
        <name>ATP</name>
        <dbReference type="ChEBI" id="CHEBI:30616"/>
    </ligand>
</feature>
<comment type="pathway">
    <text evidence="1">Cofactor biosynthesis; thiamine diphosphate biosynthesis; thiamine diphosphate from thiamine phosphate: step 1/1.</text>
</comment>
<keyword evidence="6" id="KW-1185">Reference proteome</keyword>
<keyword evidence="1" id="KW-0479">Metal-binding</keyword>
<evidence type="ECO:0000259" key="3">
    <source>
        <dbReference type="Pfam" id="PF00586"/>
    </source>
</evidence>
<dbReference type="Gene3D" id="3.90.650.10">
    <property type="entry name" value="PurM-like C-terminal domain"/>
    <property type="match status" value="1"/>
</dbReference>
<feature type="compositionally biased region" description="Gly residues" evidence="2">
    <location>
        <begin position="325"/>
        <end position="335"/>
    </location>
</feature>
<dbReference type="SUPFAM" id="SSF55326">
    <property type="entry name" value="PurM N-terminal domain-like"/>
    <property type="match status" value="1"/>
</dbReference>
<comment type="caution">
    <text evidence="5">The sequence shown here is derived from an EMBL/GenBank/DDBJ whole genome shotgun (WGS) entry which is preliminary data.</text>
</comment>
<dbReference type="HAMAP" id="MF_02128">
    <property type="entry name" value="TMP_kinase"/>
    <property type="match status" value="1"/>
</dbReference>
<dbReference type="EC" id="2.7.4.16" evidence="1"/>
<dbReference type="InterPro" id="IPR016188">
    <property type="entry name" value="PurM-like_N"/>
</dbReference>
<gene>
    <name evidence="1" type="primary">thiL</name>
    <name evidence="5" type="ORF">O4U47_28665</name>
</gene>
<feature type="region of interest" description="Disordered" evidence="2">
    <location>
        <begin position="313"/>
        <end position="335"/>
    </location>
</feature>
<dbReference type="InterPro" id="IPR036676">
    <property type="entry name" value="PurM-like_C_sf"/>
</dbReference>
<accession>A0ABT4TUZ7</accession>
<evidence type="ECO:0000313" key="5">
    <source>
        <dbReference type="EMBL" id="MDA2808515.1"/>
    </source>
</evidence>
<feature type="binding site" evidence="1">
    <location>
        <position position="79"/>
    </location>
    <ligand>
        <name>Mg(2+)</name>
        <dbReference type="ChEBI" id="CHEBI:18420"/>
        <label>4</label>
    </ligand>
</feature>
<feature type="binding site" evidence="1">
    <location>
        <position position="50"/>
    </location>
    <ligand>
        <name>Mg(2+)</name>
        <dbReference type="ChEBI" id="CHEBI:18420"/>
        <label>2</label>
    </ligand>
</feature>
<organism evidence="5 6">
    <name type="scientific">Nocardiopsis suaedae</name>
    <dbReference type="NCBI Taxonomy" id="3018444"/>
    <lineage>
        <taxon>Bacteria</taxon>
        <taxon>Bacillati</taxon>
        <taxon>Actinomycetota</taxon>
        <taxon>Actinomycetes</taxon>
        <taxon>Streptosporangiales</taxon>
        <taxon>Nocardiopsidaceae</taxon>
        <taxon>Nocardiopsis</taxon>
    </lineage>
</organism>
<name>A0ABT4TUZ7_9ACTN</name>
<feature type="binding site" evidence="1">
    <location>
        <position position="127"/>
    </location>
    <ligand>
        <name>Mg(2+)</name>
        <dbReference type="ChEBI" id="CHEBI:18420"/>
        <label>1</label>
    </ligand>
</feature>
<protein>
    <recommendedName>
        <fullName evidence="1">Thiamine-monophosphate kinase</fullName>
        <shortName evidence="1">TMP kinase</shortName>
        <shortName evidence="1">Thiamine-phosphate kinase</shortName>
        <ecNumber evidence="1">2.7.4.16</ecNumber>
    </recommendedName>
</protein>
<feature type="binding site" evidence="1">
    <location>
        <position position="57"/>
    </location>
    <ligand>
        <name>substrate</name>
    </ligand>
</feature>
<feature type="binding site" evidence="1">
    <location>
        <position position="330"/>
    </location>
    <ligand>
        <name>substrate</name>
    </ligand>
</feature>
<keyword evidence="1" id="KW-0784">Thiamine biosynthesis</keyword>
<comment type="miscellaneous">
    <text evidence="1">Reaction mechanism of ThiL seems to utilize a direct, inline transfer of the gamma-phosphate of ATP to TMP rather than a phosphorylated enzyme intermediate.</text>
</comment>
<dbReference type="PANTHER" id="PTHR30270:SF0">
    <property type="entry name" value="THIAMINE-MONOPHOSPHATE KINASE"/>
    <property type="match status" value="1"/>
</dbReference>
<comment type="catalytic activity">
    <reaction evidence="1">
        <text>thiamine phosphate + ATP = thiamine diphosphate + ADP</text>
        <dbReference type="Rhea" id="RHEA:15913"/>
        <dbReference type="ChEBI" id="CHEBI:30616"/>
        <dbReference type="ChEBI" id="CHEBI:37575"/>
        <dbReference type="ChEBI" id="CHEBI:58937"/>
        <dbReference type="ChEBI" id="CHEBI:456216"/>
        <dbReference type="EC" id="2.7.4.16"/>
    </reaction>
</comment>
<sequence>MSSTIGDLGEFGLIARVTARFPETDDVILGPGDDAAIVSAADQRVVASTDVLVEGRHFRLDWSSARDIGHKAVAQNAADIAAMGARTTALLIGLAAPKDLPVAWAEDFAEGVREECAAVGCTVVGGDTVGSATLTVSVTALGSLDGACSVRRSGARPGDRIAVTGPLGLSAAGLALFQEGLADEDAARAAVAEHRRPGPPYAQGPRAALAGAHAMLDVSDGLVQDLGHIAAASGVGVDIRRDALDPAPGLLAAVELLAATGHPAGGAGRPLREAAIDLMITGGEDHALAAAFPPEAAPPDGWSVIGAVREAAPDGPRVTVDGRPPAGGGWDHFGR</sequence>
<dbReference type="Pfam" id="PF02769">
    <property type="entry name" value="AIRS_C"/>
    <property type="match status" value="1"/>
</dbReference>
<dbReference type="PANTHER" id="PTHR30270">
    <property type="entry name" value="THIAMINE-MONOPHOSPHATE KINASE"/>
    <property type="match status" value="1"/>
</dbReference>